<evidence type="ECO:0000313" key="8">
    <source>
        <dbReference type="EMBL" id="MCF1713746.1"/>
    </source>
</evidence>
<dbReference type="Gene3D" id="1.25.40.390">
    <property type="match status" value="1"/>
</dbReference>
<name>A0ABS9BE11_9BACT</name>
<gene>
    <name evidence="8" type="ORF">L0U88_03765</name>
</gene>
<evidence type="ECO:0000259" key="7">
    <source>
        <dbReference type="Pfam" id="PF14322"/>
    </source>
</evidence>
<accession>A0ABS9BE11</accession>
<comment type="subcellular location">
    <subcellularLocation>
        <location evidence="1">Cell outer membrane</location>
    </subcellularLocation>
</comment>
<dbReference type="InterPro" id="IPR011990">
    <property type="entry name" value="TPR-like_helical_dom_sf"/>
</dbReference>
<proteinExistence type="inferred from homology"/>
<dbReference type="SUPFAM" id="SSF48452">
    <property type="entry name" value="TPR-like"/>
    <property type="match status" value="1"/>
</dbReference>
<keyword evidence="3" id="KW-0732">Signal</keyword>
<organism evidence="8 9">
    <name type="scientific">Flavihumibacter fluminis</name>
    <dbReference type="NCBI Taxonomy" id="2909236"/>
    <lineage>
        <taxon>Bacteria</taxon>
        <taxon>Pseudomonadati</taxon>
        <taxon>Bacteroidota</taxon>
        <taxon>Chitinophagia</taxon>
        <taxon>Chitinophagales</taxon>
        <taxon>Chitinophagaceae</taxon>
        <taxon>Flavihumibacter</taxon>
    </lineage>
</organism>
<evidence type="ECO:0000256" key="1">
    <source>
        <dbReference type="ARBA" id="ARBA00004442"/>
    </source>
</evidence>
<evidence type="ECO:0000259" key="6">
    <source>
        <dbReference type="Pfam" id="PF07980"/>
    </source>
</evidence>
<keyword evidence="9" id="KW-1185">Reference proteome</keyword>
<dbReference type="PROSITE" id="PS51257">
    <property type="entry name" value="PROKAR_LIPOPROTEIN"/>
    <property type="match status" value="1"/>
</dbReference>
<dbReference type="Pfam" id="PF14322">
    <property type="entry name" value="SusD-like_3"/>
    <property type="match status" value="1"/>
</dbReference>
<dbReference type="EMBL" id="JAKEVY010000001">
    <property type="protein sequence ID" value="MCF1713746.1"/>
    <property type="molecule type" value="Genomic_DNA"/>
</dbReference>
<dbReference type="Pfam" id="PF07980">
    <property type="entry name" value="SusD_RagB"/>
    <property type="match status" value="1"/>
</dbReference>
<reference evidence="8 9" key="1">
    <citation type="submission" date="2022-01" db="EMBL/GenBank/DDBJ databases">
        <title>Flavihumibacter sp. nov., isolated from sediment of a river.</title>
        <authorList>
            <person name="Liu H."/>
        </authorList>
    </citation>
    <scope>NUCLEOTIDE SEQUENCE [LARGE SCALE GENOMIC DNA]</scope>
    <source>
        <strain evidence="8 9">RY-1</strain>
    </source>
</reference>
<feature type="domain" description="RagB/SusD" evidence="6">
    <location>
        <begin position="321"/>
        <end position="481"/>
    </location>
</feature>
<feature type="domain" description="SusD-like N-terminal" evidence="7">
    <location>
        <begin position="75"/>
        <end position="221"/>
    </location>
</feature>
<evidence type="ECO:0000256" key="5">
    <source>
        <dbReference type="ARBA" id="ARBA00023237"/>
    </source>
</evidence>
<comment type="similarity">
    <text evidence="2">Belongs to the SusD family.</text>
</comment>
<evidence type="ECO:0000256" key="2">
    <source>
        <dbReference type="ARBA" id="ARBA00006275"/>
    </source>
</evidence>
<sequence length="482" mass="54430">MKHTIVYKGFLLLLAVGAVSCNKDLLDSPPYGQSTSADFWRNADDAVSASNALYSFLGDEYTFAHTEQTWDICSDDQWRAGDHPEDQAIEDFTVEPSNPQLNDSWARKYEIVSRANAVLINVPEINMDNALKNRILGEAHFIRGLIYWQFYKIYGEVPLILEANVRENNYNVPKASMAEMEAQIESDFLAAADLLLTTNDNANLGRATKGAAWGYLAKFYMYKENFPKVIEFGNKVITGPYALAPSFGDNFTPATKNNPEVLFSIQCTEGWTENVASIYYGPRPWGGWGFQEPIDDLADEFEPGDERMGYTMAKVGDMIDAGASNGGLQPVPAGLTNTGYFFRKYVSWRPDGGLDNNMNIVMLRASDIYLLVAEAKIRSGQNGDNEINAVRRRNNIPDVSNATMQDLIHERRVELAGENERHLDLMRWDRANIIDLRAHYAINRGQWKPARTFTRPKNYKFPIPQRQIDLSNGVLIQNPDYQ</sequence>
<evidence type="ECO:0000256" key="4">
    <source>
        <dbReference type="ARBA" id="ARBA00023136"/>
    </source>
</evidence>
<dbReference type="RefSeq" id="WP_234864274.1">
    <property type="nucleotide sequence ID" value="NZ_JAKEVY010000001.1"/>
</dbReference>
<dbReference type="InterPro" id="IPR012944">
    <property type="entry name" value="SusD_RagB_dom"/>
</dbReference>
<keyword evidence="5" id="KW-0998">Cell outer membrane</keyword>
<protein>
    <submittedName>
        <fullName evidence="8">RagB/SusD family nutrient uptake outer membrane protein</fullName>
    </submittedName>
</protein>
<evidence type="ECO:0000256" key="3">
    <source>
        <dbReference type="ARBA" id="ARBA00022729"/>
    </source>
</evidence>
<dbReference type="Proteomes" id="UP001200145">
    <property type="component" value="Unassembled WGS sequence"/>
</dbReference>
<keyword evidence="4" id="KW-0472">Membrane</keyword>
<comment type="caution">
    <text evidence="8">The sequence shown here is derived from an EMBL/GenBank/DDBJ whole genome shotgun (WGS) entry which is preliminary data.</text>
</comment>
<dbReference type="InterPro" id="IPR033985">
    <property type="entry name" value="SusD-like_N"/>
</dbReference>
<evidence type="ECO:0000313" key="9">
    <source>
        <dbReference type="Proteomes" id="UP001200145"/>
    </source>
</evidence>